<feature type="signal peptide" evidence="15">
    <location>
        <begin position="1"/>
        <end position="24"/>
    </location>
</feature>
<name>A0A328B307_9CAUL</name>
<gene>
    <name evidence="18" type="ORF">DJ021_14405</name>
</gene>
<dbReference type="InterPro" id="IPR036942">
    <property type="entry name" value="Beta-barrel_TonB_sf"/>
</dbReference>
<reference evidence="19" key="1">
    <citation type="submission" date="2018-05" db="EMBL/GenBank/DDBJ databases">
        <authorList>
            <person name="Li X."/>
        </authorList>
    </citation>
    <scope>NUCLEOTIDE SEQUENCE [LARGE SCALE GENOMIC DNA]</scope>
    <source>
        <strain evidence="19">HKS-05</strain>
    </source>
</reference>
<dbReference type="SUPFAM" id="SSF56935">
    <property type="entry name" value="Porins"/>
    <property type="match status" value="1"/>
</dbReference>
<evidence type="ECO:0000256" key="10">
    <source>
        <dbReference type="ARBA" id="ARBA00023136"/>
    </source>
</evidence>
<evidence type="ECO:0000313" key="19">
    <source>
        <dbReference type="Proteomes" id="UP000249842"/>
    </source>
</evidence>
<keyword evidence="4" id="KW-0410">Iron transport</keyword>
<dbReference type="Pfam" id="PF00593">
    <property type="entry name" value="TonB_dep_Rec_b-barrel"/>
    <property type="match status" value="1"/>
</dbReference>
<protein>
    <submittedName>
        <fullName evidence="18">TonB-dependent receptor</fullName>
    </submittedName>
</protein>
<dbReference type="PROSITE" id="PS01156">
    <property type="entry name" value="TONB_DEPENDENT_REC_2"/>
    <property type="match status" value="1"/>
</dbReference>
<evidence type="ECO:0000256" key="15">
    <source>
        <dbReference type="SAM" id="SignalP"/>
    </source>
</evidence>
<keyword evidence="2 12" id="KW-0813">Transport</keyword>
<evidence type="ECO:0000256" key="13">
    <source>
        <dbReference type="PROSITE-ProRule" id="PRU10144"/>
    </source>
</evidence>
<evidence type="ECO:0000256" key="11">
    <source>
        <dbReference type="ARBA" id="ARBA00023237"/>
    </source>
</evidence>
<dbReference type="GO" id="GO:0009279">
    <property type="term" value="C:cell outer membrane"/>
    <property type="evidence" value="ECO:0007669"/>
    <property type="project" value="UniProtKB-SubCell"/>
</dbReference>
<keyword evidence="11 12" id="KW-0998">Cell outer membrane</keyword>
<evidence type="ECO:0000256" key="6">
    <source>
        <dbReference type="ARBA" id="ARBA00022729"/>
    </source>
</evidence>
<dbReference type="PANTHER" id="PTHR32552:SF81">
    <property type="entry name" value="TONB-DEPENDENT OUTER MEMBRANE RECEPTOR"/>
    <property type="match status" value="1"/>
</dbReference>
<sequence length="744" mass="80738">MKSILKAALLAGAAWSVVPTLAFAQAPAASTAGAAVEELVVTARRREENLKDVPVAVTAITAERLAQTGAVDITALQQTTPNLTLQVARGSNSTLISFIRGVGQQDPLWGFEPGVGLYLDDVYIARPQAAVLDIFDIQRMEVLRGPQGTLYGRNTIGGAIKYVTAKIGDEPEFRIKGTVGSYNEKDVVASAKGKVSDTLGVGITWAHFGHDGYGKNLNTGAEQYNKDVDAARATLEWSPTQDLFFRLSGDIVTDDSNPRHGHRETPALDFLGRPIPGGAPPANVYDTNAGAGDFNHVQARGVSLLGEWDVNDKIKLKSISAYRSGYTVGSIDFDELPAAILDIPARYSDHQFTQELQLLYTGERLQGVGGLFYLNATAAGAFDTVLSQANLTIATAGHVDTESYSAFADFSYDVTEALKVSVGGRYTHDDKTGQVYRQNFTGLKSPLFGNNLAIPGLVRSNFTSSATFEKFTPRVSVSYAFDPDRTGYLSYSQGFKSGGFDMRADAILTPSSVNGYQPETVDSYEAGLKGYFLDRRLSLNSDVFYAKYRDQQVTLQTPVGASIASQVLNVGQSHMYGVELEGVASLMSNLTANFSLGYIKAQFDEYKALDLTASPPVIREFASSRVFQNTPEWTGSVSFTYTADLGEHGRVTFTPSASYRDKFHMFEVPSSLDQAAYWLVDASLMWTSADDHYRIGLHGKNLTDERYRVGGYNFAQSSGVLFGNSVSAFYGPPRVVMLSLEAKF</sequence>
<feature type="domain" description="TonB-dependent receptor-like beta-barrel" evidence="16">
    <location>
        <begin position="266"/>
        <end position="702"/>
    </location>
</feature>
<feature type="short sequence motif" description="TonB C-terminal box" evidence="13">
    <location>
        <begin position="727"/>
        <end position="744"/>
    </location>
</feature>
<evidence type="ECO:0000256" key="5">
    <source>
        <dbReference type="ARBA" id="ARBA00022692"/>
    </source>
</evidence>
<keyword evidence="5 12" id="KW-0812">Transmembrane</keyword>
<evidence type="ECO:0000313" key="18">
    <source>
        <dbReference type="EMBL" id="RAK60915.1"/>
    </source>
</evidence>
<dbReference type="AlphaFoldDB" id="A0A328B307"/>
<evidence type="ECO:0000256" key="7">
    <source>
        <dbReference type="ARBA" id="ARBA00023004"/>
    </source>
</evidence>
<dbReference type="Pfam" id="PF07715">
    <property type="entry name" value="Plug"/>
    <property type="match status" value="1"/>
</dbReference>
<keyword evidence="9 14" id="KW-0798">TonB box</keyword>
<keyword evidence="7" id="KW-0408">Iron</keyword>
<keyword evidence="18" id="KW-0675">Receptor</keyword>
<dbReference type="InterPro" id="IPR039426">
    <property type="entry name" value="TonB-dep_rcpt-like"/>
</dbReference>
<feature type="chain" id="PRO_5016430763" evidence="15">
    <location>
        <begin position="25"/>
        <end position="744"/>
    </location>
</feature>
<dbReference type="PROSITE" id="PS52016">
    <property type="entry name" value="TONB_DEPENDENT_REC_3"/>
    <property type="match status" value="1"/>
</dbReference>
<dbReference type="InterPro" id="IPR000531">
    <property type="entry name" value="Beta-barrel_TonB"/>
</dbReference>
<evidence type="ECO:0000256" key="8">
    <source>
        <dbReference type="ARBA" id="ARBA00023065"/>
    </source>
</evidence>
<feature type="domain" description="TonB-dependent receptor plug" evidence="17">
    <location>
        <begin position="50"/>
        <end position="159"/>
    </location>
</feature>
<dbReference type="EMBL" id="QFYP01000001">
    <property type="protein sequence ID" value="RAK60915.1"/>
    <property type="molecule type" value="Genomic_DNA"/>
</dbReference>
<dbReference type="GO" id="GO:0006826">
    <property type="term" value="P:iron ion transport"/>
    <property type="evidence" value="ECO:0007669"/>
    <property type="project" value="UniProtKB-KW"/>
</dbReference>
<keyword evidence="19" id="KW-1185">Reference proteome</keyword>
<evidence type="ECO:0000256" key="12">
    <source>
        <dbReference type="PROSITE-ProRule" id="PRU01360"/>
    </source>
</evidence>
<organism evidence="18 19">
    <name type="scientific">Phenylobacterium hankyongense</name>
    <dbReference type="NCBI Taxonomy" id="1813876"/>
    <lineage>
        <taxon>Bacteria</taxon>
        <taxon>Pseudomonadati</taxon>
        <taxon>Pseudomonadota</taxon>
        <taxon>Alphaproteobacteria</taxon>
        <taxon>Caulobacterales</taxon>
        <taxon>Caulobacteraceae</taxon>
        <taxon>Phenylobacterium</taxon>
    </lineage>
</organism>
<keyword evidence="10 12" id="KW-0472">Membrane</keyword>
<evidence type="ECO:0000256" key="4">
    <source>
        <dbReference type="ARBA" id="ARBA00022496"/>
    </source>
</evidence>
<comment type="similarity">
    <text evidence="12 14">Belongs to the TonB-dependent receptor family.</text>
</comment>
<evidence type="ECO:0000256" key="3">
    <source>
        <dbReference type="ARBA" id="ARBA00022452"/>
    </source>
</evidence>
<evidence type="ECO:0000256" key="14">
    <source>
        <dbReference type="RuleBase" id="RU003357"/>
    </source>
</evidence>
<evidence type="ECO:0000256" key="9">
    <source>
        <dbReference type="ARBA" id="ARBA00023077"/>
    </source>
</evidence>
<proteinExistence type="inferred from homology"/>
<dbReference type="CDD" id="cd01347">
    <property type="entry name" value="ligand_gated_channel"/>
    <property type="match status" value="1"/>
</dbReference>
<dbReference type="PANTHER" id="PTHR32552">
    <property type="entry name" value="FERRICHROME IRON RECEPTOR-RELATED"/>
    <property type="match status" value="1"/>
</dbReference>
<dbReference type="RefSeq" id="WP_111458207.1">
    <property type="nucleotide sequence ID" value="NZ_QFYP01000001.1"/>
</dbReference>
<dbReference type="Proteomes" id="UP000249842">
    <property type="component" value="Unassembled WGS sequence"/>
</dbReference>
<keyword evidence="3 12" id="KW-1134">Transmembrane beta strand</keyword>
<keyword evidence="6 15" id="KW-0732">Signal</keyword>
<evidence type="ECO:0000256" key="2">
    <source>
        <dbReference type="ARBA" id="ARBA00022448"/>
    </source>
</evidence>
<comment type="caution">
    <text evidence="18">The sequence shown here is derived from an EMBL/GenBank/DDBJ whole genome shotgun (WGS) entry which is preliminary data.</text>
</comment>
<dbReference type="OrthoDB" id="9760333at2"/>
<comment type="subcellular location">
    <subcellularLocation>
        <location evidence="1 12">Cell outer membrane</location>
        <topology evidence="1 12">Multi-pass membrane protein</topology>
    </subcellularLocation>
</comment>
<dbReference type="InterPro" id="IPR012910">
    <property type="entry name" value="Plug_dom"/>
</dbReference>
<evidence type="ECO:0000256" key="1">
    <source>
        <dbReference type="ARBA" id="ARBA00004571"/>
    </source>
</evidence>
<accession>A0A328B307</accession>
<dbReference type="Gene3D" id="2.40.170.20">
    <property type="entry name" value="TonB-dependent receptor, beta-barrel domain"/>
    <property type="match status" value="1"/>
</dbReference>
<evidence type="ECO:0000259" key="16">
    <source>
        <dbReference type="Pfam" id="PF00593"/>
    </source>
</evidence>
<evidence type="ECO:0000259" key="17">
    <source>
        <dbReference type="Pfam" id="PF07715"/>
    </source>
</evidence>
<keyword evidence="8" id="KW-0406">Ion transport</keyword>
<dbReference type="InterPro" id="IPR010917">
    <property type="entry name" value="TonB_rcpt_CS"/>
</dbReference>